<keyword evidence="6 8" id="KW-0906">Nuclear pore complex</keyword>
<evidence type="ECO:0000256" key="3">
    <source>
        <dbReference type="ARBA" id="ARBA00022816"/>
    </source>
</evidence>
<dbReference type="CDD" id="cd12441">
    <property type="entry name" value="RRM_Nup53_like"/>
    <property type="match status" value="1"/>
</dbReference>
<organism evidence="11 12">
    <name type="scientific">Dimargaris cristalligena</name>
    <dbReference type="NCBI Taxonomy" id="215637"/>
    <lineage>
        <taxon>Eukaryota</taxon>
        <taxon>Fungi</taxon>
        <taxon>Fungi incertae sedis</taxon>
        <taxon>Zoopagomycota</taxon>
        <taxon>Kickxellomycotina</taxon>
        <taxon>Dimargaritomycetes</taxon>
        <taxon>Dimargaritales</taxon>
        <taxon>Dimargaritaceae</taxon>
        <taxon>Dimargaris</taxon>
    </lineage>
</organism>
<evidence type="ECO:0000256" key="6">
    <source>
        <dbReference type="ARBA" id="ARBA00023132"/>
    </source>
</evidence>
<dbReference type="InterPro" id="IPR035979">
    <property type="entry name" value="RBD_domain_sf"/>
</dbReference>
<dbReference type="GO" id="GO:0051028">
    <property type="term" value="P:mRNA transport"/>
    <property type="evidence" value="ECO:0007669"/>
    <property type="project" value="UniProtKB-UniRule"/>
</dbReference>
<evidence type="ECO:0000313" key="12">
    <source>
        <dbReference type="Proteomes" id="UP000268162"/>
    </source>
</evidence>
<sequence>MFNSSSQTLFSTSHPRPAASPRKQNPLAFGAPTNDVYSNPGHPFSSSFSKRDSSLYTHSSGGRMDSPMETDPHSAGQPQYLPSYLLSGFAPPAASVGEYSPRTRPSPSSRRSLALTSPEPPTESPIYTLPGRGPIHVQRRLSTGTGFGHVDMLNSRQKKQVHMDQITVLGDVPPSTTLDDLDQVRGSRTYTMSNPPPPASEAKQEPDNRIPEEFAQGKMYSTVPVETLEKTGFKVTVFGFPPGSALEVFRYFSQFGNITTYSLANPDANYITLVYSLPGEASRALSCNGTLISNNTMVAVVPSNAFTAPPTLASNGPLAPTAVSNPGGAPGFLRSLANHMTSPSKSAKNASHPVPTAPTPFYAVPPELKYGNIPGFQDPITTNPPVSQASQPPSYGQQAPLISLFDPPPPASGFDLLPPGIRQVSSTLTVNPFNPAPPVISFARPLNNADPGQSTNGTTAPPEEESSQCAPTDSPPKSRGLRAPPPPSSMRGRPNAPPPPSAPMSIQPIQVKPPTNGVRDEKPTNYPRNSVLQNAIDMIFGW</sequence>
<feature type="region of interest" description="Disordered" evidence="9">
    <location>
        <begin position="188"/>
        <end position="207"/>
    </location>
</feature>
<proteinExistence type="predicted"/>
<feature type="compositionally biased region" description="Polar residues" evidence="9">
    <location>
        <begin position="1"/>
        <end position="14"/>
    </location>
</feature>
<evidence type="ECO:0000256" key="2">
    <source>
        <dbReference type="ARBA" id="ARBA00022448"/>
    </source>
</evidence>
<keyword evidence="3 8" id="KW-0509">mRNA transport</keyword>
<feature type="region of interest" description="Disordered" evidence="9">
    <location>
        <begin position="441"/>
        <end position="528"/>
    </location>
</feature>
<dbReference type="InterPro" id="IPR007846">
    <property type="entry name" value="RRM_NUP35_dom"/>
</dbReference>
<feature type="region of interest" description="Disordered" evidence="9">
    <location>
        <begin position="1"/>
        <end position="139"/>
    </location>
</feature>
<feature type="compositionally biased region" description="Low complexity" evidence="9">
    <location>
        <begin position="100"/>
        <end position="117"/>
    </location>
</feature>
<dbReference type="EMBL" id="ML002340">
    <property type="protein sequence ID" value="RKP38686.1"/>
    <property type="molecule type" value="Genomic_DNA"/>
</dbReference>
<feature type="region of interest" description="Disordered" evidence="9">
    <location>
        <begin position="373"/>
        <end position="398"/>
    </location>
</feature>
<feature type="compositionally biased region" description="Polar residues" evidence="9">
    <location>
        <begin position="379"/>
        <end position="397"/>
    </location>
</feature>
<dbReference type="InterPro" id="IPR012677">
    <property type="entry name" value="Nucleotide-bd_a/b_plait_sf"/>
</dbReference>
<keyword evidence="2 8" id="KW-0813">Transport</keyword>
<dbReference type="GO" id="GO:0006607">
    <property type="term" value="P:NLS-bearing protein import into nucleus"/>
    <property type="evidence" value="ECO:0007669"/>
    <property type="project" value="TreeGrafter"/>
</dbReference>
<evidence type="ECO:0000256" key="9">
    <source>
        <dbReference type="SAM" id="MobiDB-lite"/>
    </source>
</evidence>
<evidence type="ECO:0000256" key="5">
    <source>
        <dbReference type="ARBA" id="ARBA00023010"/>
    </source>
</evidence>
<dbReference type="GO" id="GO:0044613">
    <property type="term" value="C:nuclear pore central transport channel"/>
    <property type="evidence" value="ECO:0007669"/>
    <property type="project" value="TreeGrafter"/>
</dbReference>
<dbReference type="Proteomes" id="UP000268162">
    <property type="component" value="Unassembled WGS sequence"/>
</dbReference>
<dbReference type="Pfam" id="PF05172">
    <property type="entry name" value="RRM_Nup35"/>
    <property type="match status" value="1"/>
</dbReference>
<dbReference type="GO" id="GO:0044615">
    <property type="term" value="C:nuclear pore nuclear basket"/>
    <property type="evidence" value="ECO:0007669"/>
    <property type="project" value="TreeGrafter"/>
</dbReference>
<keyword evidence="5" id="KW-0811">Translocation</keyword>
<keyword evidence="4" id="KW-0653">Protein transport</keyword>
<dbReference type="GO" id="GO:0006999">
    <property type="term" value="P:nuclear pore organization"/>
    <property type="evidence" value="ECO:0007669"/>
    <property type="project" value="TreeGrafter"/>
</dbReference>
<dbReference type="OrthoDB" id="3365060at2759"/>
<dbReference type="PROSITE" id="PS51472">
    <property type="entry name" value="RRM_NUP35"/>
    <property type="match status" value="1"/>
</dbReference>
<dbReference type="AlphaFoldDB" id="A0A4P9ZYA9"/>
<reference evidence="12" key="1">
    <citation type="journal article" date="2018" name="Nat. Microbiol.">
        <title>Leveraging single-cell genomics to expand the fungal tree of life.</title>
        <authorList>
            <person name="Ahrendt S.R."/>
            <person name="Quandt C.A."/>
            <person name="Ciobanu D."/>
            <person name="Clum A."/>
            <person name="Salamov A."/>
            <person name="Andreopoulos B."/>
            <person name="Cheng J.F."/>
            <person name="Woyke T."/>
            <person name="Pelin A."/>
            <person name="Henrissat B."/>
            <person name="Reynolds N.K."/>
            <person name="Benny G.L."/>
            <person name="Smith M.E."/>
            <person name="James T.Y."/>
            <person name="Grigoriev I.V."/>
        </authorList>
    </citation>
    <scope>NUCLEOTIDE SEQUENCE [LARGE SCALE GENOMIC DNA]</scope>
    <source>
        <strain evidence="12">RSA 468</strain>
    </source>
</reference>
<dbReference type="STRING" id="215637.A0A4P9ZYA9"/>
<evidence type="ECO:0000313" key="11">
    <source>
        <dbReference type="EMBL" id="RKP38686.1"/>
    </source>
</evidence>
<dbReference type="Gene3D" id="3.30.70.330">
    <property type="match status" value="1"/>
</dbReference>
<comment type="subcellular location">
    <subcellularLocation>
        <location evidence="1">Nucleus</location>
        <location evidence="1">Nuclear pore complex</location>
    </subcellularLocation>
</comment>
<evidence type="ECO:0000256" key="4">
    <source>
        <dbReference type="ARBA" id="ARBA00022927"/>
    </source>
</evidence>
<protein>
    <recommendedName>
        <fullName evidence="10">RRM Nup35-type domain-containing protein</fullName>
    </recommendedName>
</protein>
<keyword evidence="7 8" id="KW-0539">Nucleus</keyword>
<accession>A0A4P9ZYA9</accession>
<dbReference type="GO" id="GO:0017056">
    <property type="term" value="F:structural constituent of nuclear pore"/>
    <property type="evidence" value="ECO:0007669"/>
    <property type="project" value="TreeGrafter"/>
</dbReference>
<name>A0A4P9ZYA9_9FUNG</name>
<feature type="domain" description="RRM Nup35-type" evidence="10">
    <location>
        <begin position="229"/>
        <end position="310"/>
    </location>
</feature>
<evidence type="ECO:0000259" key="10">
    <source>
        <dbReference type="PROSITE" id="PS51472"/>
    </source>
</evidence>
<dbReference type="PANTHER" id="PTHR21527:SF6">
    <property type="entry name" value="NUCLEOPORIN NUP35"/>
    <property type="match status" value="1"/>
</dbReference>
<dbReference type="SUPFAM" id="SSF54928">
    <property type="entry name" value="RNA-binding domain, RBD"/>
    <property type="match status" value="1"/>
</dbReference>
<evidence type="ECO:0000256" key="8">
    <source>
        <dbReference type="PROSITE-ProRule" id="PRU00804"/>
    </source>
</evidence>
<dbReference type="GO" id="GO:0005543">
    <property type="term" value="F:phospholipid binding"/>
    <property type="evidence" value="ECO:0007669"/>
    <property type="project" value="TreeGrafter"/>
</dbReference>
<dbReference type="PANTHER" id="PTHR21527">
    <property type="entry name" value="NUCLEOPORIN NUP35"/>
    <property type="match status" value="1"/>
</dbReference>
<dbReference type="GO" id="GO:0003676">
    <property type="term" value="F:nucleic acid binding"/>
    <property type="evidence" value="ECO:0007669"/>
    <property type="project" value="InterPro"/>
</dbReference>
<keyword evidence="12" id="KW-1185">Reference proteome</keyword>
<gene>
    <name evidence="11" type="ORF">BJ085DRAFT_41369</name>
</gene>
<evidence type="ECO:0000256" key="1">
    <source>
        <dbReference type="ARBA" id="ARBA00004567"/>
    </source>
</evidence>
<evidence type="ECO:0000256" key="7">
    <source>
        <dbReference type="ARBA" id="ARBA00023242"/>
    </source>
</evidence>
<feature type="compositionally biased region" description="Polar residues" evidence="9">
    <location>
        <begin position="450"/>
        <end position="459"/>
    </location>
</feature>